<dbReference type="EC" id="6.1.1.9" evidence="2 13"/>
<evidence type="ECO:0000256" key="5">
    <source>
        <dbReference type="ARBA" id="ARBA00022741"/>
    </source>
</evidence>
<proteinExistence type="inferred from homology"/>
<keyword evidence="7" id="KW-0648">Protein biosynthesis</keyword>
<evidence type="ECO:0000256" key="11">
    <source>
        <dbReference type="ARBA" id="ARBA00055630"/>
    </source>
</evidence>
<evidence type="ECO:0000256" key="13">
    <source>
        <dbReference type="NCBIfam" id="TIGR00422"/>
    </source>
</evidence>
<feature type="domain" description="Rubredoxin-like" evidence="14">
    <location>
        <begin position="419"/>
        <end position="464"/>
    </location>
</feature>
<comment type="similarity">
    <text evidence="12">Belongs to the class-I aminoacyl-tRNA synthetase family. ValS type 2 subfamily.</text>
</comment>
<evidence type="ECO:0000256" key="3">
    <source>
        <dbReference type="ARBA" id="ARBA00022490"/>
    </source>
</evidence>
<dbReference type="GO" id="GO:0004832">
    <property type="term" value="F:valine-tRNA ligase activity"/>
    <property type="evidence" value="ECO:0007669"/>
    <property type="project" value="UniProtKB-UniRule"/>
</dbReference>
<dbReference type="InterPro" id="IPR009008">
    <property type="entry name" value="Val/Leu/Ile-tRNA-synth_edit"/>
</dbReference>
<comment type="function">
    <text evidence="11">Catalyzes the attachment of valine to tRNA(Val). As ValRS can inadvertently accommodate and process structurally similar amino acids such as threonine, to avoid such errors, it has a 'posttransfer' editing activity that hydrolyzes mischarged Thr-tRNA(Val) in a tRNA-dependent manner.</text>
</comment>
<dbReference type="GO" id="GO:0005829">
    <property type="term" value="C:cytosol"/>
    <property type="evidence" value="ECO:0007669"/>
    <property type="project" value="TreeGrafter"/>
</dbReference>
<organism evidence="15">
    <name type="scientific">Thermosphaera aggregans</name>
    <dbReference type="NCBI Taxonomy" id="54254"/>
    <lineage>
        <taxon>Archaea</taxon>
        <taxon>Thermoproteota</taxon>
        <taxon>Thermoprotei</taxon>
        <taxon>Desulfurococcales</taxon>
        <taxon>Desulfurococcaceae</taxon>
        <taxon>Thermosphaera</taxon>
    </lineage>
</organism>
<dbReference type="EMBL" id="DSJT01000004">
    <property type="protein sequence ID" value="HEF86947.1"/>
    <property type="molecule type" value="Genomic_DNA"/>
</dbReference>
<evidence type="ECO:0000256" key="8">
    <source>
        <dbReference type="ARBA" id="ARBA00023146"/>
    </source>
</evidence>
<keyword evidence="8" id="KW-0030">Aminoacyl-tRNA synthetase</keyword>
<dbReference type="FunFam" id="3.40.50.620:FF:000192">
    <property type="entry name" value="Valine--tRNA ligase"/>
    <property type="match status" value="1"/>
</dbReference>
<dbReference type="InterPro" id="IPR014729">
    <property type="entry name" value="Rossmann-like_a/b/a_fold"/>
</dbReference>
<evidence type="ECO:0000256" key="4">
    <source>
        <dbReference type="ARBA" id="ARBA00022598"/>
    </source>
</evidence>
<dbReference type="Gene3D" id="3.40.50.620">
    <property type="entry name" value="HUPs"/>
    <property type="match status" value="2"/>
</dbReference>
<dbReference type="SUPFAM" id="SSF50677">
    <property type="entry name" value="ValRS/IleRS/LeuRS editing domain"/>
    <property type="match status" value="1"/>
</dbReference>
<evidence type="ECO:0000259" key="14">
    <source>
        <dbReference type="PROSITE" id="PS50903"/>
    </source>
</evidence>
<dbReference type="InterPro" id="IPR013155">
    <property type="entry name" value="M/V/L/I-tRNA-synth_anticd-bd"/>
</dbReference>
<dbReference type="SUPFAM" id="SSF47323">
    <property type="entry name" value="Anticodon-binding domain of a subclass of class I aminoacyl-tRNA synthetases"/>
    <property type="match status" value="1"/>
</dbReference>
<dbReference type="NCBIfam" id="TIGR00422">
    <property type="entry name" value="valS"/>
    <property type="match status" value="1"/>
</dbReference>
<dbReference type="InterPro" id="IPR009080">
    <property type="entry name" value="tRNAsynth_Ia_anticodon-bd"/>
</dbReference>
<evidence type="ECO:0000256" key="10">
    <source>
        <dbReference type="ARBA" id="ARBA00047552"/>
    </source>
</evidence>
<evidence type="ECO:0000256" key="2">
    <source>
        <dbReference type="ARBA" id="ARBA00013169"/>
    </source>
</evidence>
<accession>A0A7C2G0N0</accession>
<dbReference type="AlphaFoldDB" id="A0A7C2G0N0"/>
<evidence type="ECO:0000256" key="1">
    <source>
        <dbReference type="ARBA" id="ARBA00004496"/>
    </source>
</evidence>
<keyword evidence="4 15" id="KW-0436">Ligase</keyword>
<dbReference type="InterPro" id="IPR002303">
    <property type="entry name" value="Valyl-tRNA_ligase"/>
</dbReference>
<keyword evidence="6" id="KW-0067">ATP-binding</keyword>
<dbReference type="InterPro" id="IPR002300">
    <property type="entry name" value="aa-tRNA-synth_Ia"/>
</dbReference>
<dbReference type="SUPFAM" id="SSF52374">
    <property type="entry name" value="Nucleotidylyl transferase"/>
    <property type="match status" value="1"/>
</dbReference>
<dbReference type="GO" id="GO:0005524">
    <property type="term" value="F:ATP binding"/>
    <property type="evidence" value="ECO:0007669"/>
    <property type="project" value="UniProtKB-KW"/>
</dbReference>
<dbReference type="Pfam" id="PF08264">
    <property type="entry name" value="Anticodon_1"/>
    <property type="match status" value="1"/>
</dbReference>
<evidence type="ECO:0000256" key="9">
    <source>
        <dbReference type="ARBA" id="ARBA00024407"/>
    </source>
</evidence>
<dbReference type="GO" id="GO:0002161">
    <property type="term" value="F:aminoacyl-tRNA deacylase activity"/>
    <property type="evidence" value="ECO:0007669"/>
    <property type="project" value="InterPro"/>
</dbReference>
<evidence type="ECO:0000256" key="6">
    <source>
        <dbReference type="ARBA" id="ARBA00022840"/>
    </source>
</evidence>
<dbReference type="PANTHER" id="PTHR11946:SF93">
    <property type="entry name" value="VALINE--TRNA LIGASE, CHLOROPLASTIC_MITOCHONDRIAL 2"/>
    <property type="match status" value="1"/>
</dbReference>
<evidence type="ECO:0000256" key="7">
    <source>
        <dbReference type="ARBA" id="ARBA00022917"/>
    </source>
</evidence>
<keyword evidence="5" id="KW-0547">Nucleotide-binding</keyword>
<dbReference type="PROSITE" id="PS50903">
    <property type="entry name" value="RUBREDOXIN_LIKE"/>
    <property type="match status" value="1"/>
</dbReference>
<comment type="caution">
    <text evidence="15">The sequence shown here is derived from an EMBL/GenBank/DDBJ whole genome shotgun (WGS) entry which is preliminary data.</text>
</comment>
<comment type="catalytic activity">
    <reaction evidence="10">
        <text>tRNA(Val) + L-valine + ATP = L-valyl-tRNA(Val) + AMP + diphosphate</text>
        <dbReference type="Rhea" id="RHEA:10704"/>
        <dbReference type="Rhea" id="RHEA-COMP:9672"/>
        <dbReference type="Rhea" id="RHEA-COMP:9708"/>
        <dbReference type="ChEBI" id="CHEBI:30616"/>
        <dbReference type="ChEBI" id="CHEBI:33019"/>
        <dbReference type="ChEBI" id="CHEBI:57762"/>
        <dbReference type="ChEBI" id="CHEBI:78442"/>
        <dbReference type="ChEBI" id="CHEBI:78537"/>
        <dbReference type="ChEBI" id="CHEBI:456215"/>
        <dbReference type="EC" id="6.1.1.9"/>
    </reaction>
</comment>
<evidence type="ECO:0000256" key="12">
    <source>
        <dbReference type="ARBA" id="ARBA00061452"/>
    </source>
</evidence>
<comment type="subcellular location">
    <subcellularLocation>
        <location evidence="1">Cytoplasm</location>
    </subcellularLocation>
</comment>
<evidence type="ECO:0000313" key="15">
    <source>
        <dbReference type="EMBL" id="HEF86947.1"/>
    </source>
</evidence>
<keyword evidence="3" id="KW-0963">Cytoplasm</keyword>
<sequence length="818" mass="95304">MEEYVPRLKETRWSVEREKEVLAKWEEERIGVFEFSPEDVREIIAIDTPPPYASGKWHVGGAAHYAQIDMIARYFRMKGYNVLVPFYADRNGLPVEVQVEKKLGVNPHELAKTPEGRERFLEACKSFLDEAEKDIVNVWRRLGCSFQYWVNGTDSPEYRALTQATFIELYRKGLVYEAERPVNWCPRCKTTLADAELEHEEEEGELYYIKFTVKETGEDLLVATTRPEMLRACKALVYNPSDERYVKYRGMHAVNPLYGHEMPILEYNEVDPEFGTGLVMVCSYGDQVDVKMFRDLGLEPVTIIEKDGRLNSEAGVLAGLRVEEARRKAVELLESMGRLLKREKHVHNVPVCWRCKTPVQIIHSREYFLKQLDFKTELLELIDLMDFKPLMHKKKLIDWINSVSTDWPISRDRYYATEVPVWRCRKCGSVLLPEPGRYYRPWRDTPPWDNCPVCGAPKDEIEGERKVFDTWFDSSISVLYVTGYLRNPELFKKAFRNTLRPQGQDIIRTWLYYTILRTYQLTGQPAFKWVRITGMGLDEKGEAMHKSKGNVIDPDPYVEKYGADAFRYWAAASSKLGYDYRFSEQLIKTGLLFATKLWNIARFVSSFPEPEDYELRPIDRATLALFNKVLVQVDKAYSELDVYEPATLIYGFTWDYFASNYIELVKSRAYNRDDKYSRLEQYGAWYTLHYILRRILRMLAPIMPFVTDAIYRELYGESVHVQKFPEPDEEFAEASTRLAEAVVEANSAIWGYKKKRNMRLSEPLKIKVFLPSVLEEALKEIVDLHKLETVEFYEDAIPEDAVGIGGGVYVSEEGSERE</sequence>
<dbReference type="PRINTS" id="PR00986">
    <property type="entry name" value="TRNASYNTHVAL"/>
</dbReference>
<dbReference type="Pfam" id="PF00133">
    <property type="entry name" value="tRNA-synt_1"/>
    <property type="match status" value="1"/>
</dbReference>
<reference evidence="15" key="1">
    <citation type="journal article" date="2020" name="mSystems">
        <title>Genome- and Community-Level Interaction Insights into Carbon Utilization and Element Cycling Functions of Hydrothermarchaeota in Hydrothermal Sediment.</title>
        <authorList>
            <person name="Zhou Z."/>
            <person name="Liu Y."/>
            <person name="Xu W."/>
            <person name="Pan J."/>
            <person name="Luo Z.H."/>
            <person name="Li M."/>
        </authorList>
    </citation>
    <scope>NUCLEOTIDE SEQUENCE [LARGE SCALE GENOMIC DNA]</scope>
    <source>
        <strain evidence="15">SpSt-23</strain>
    </source>
</reference>
<gene>
    <name evidence="15" type="ORF">ENP55_01300</name>
</gene>
<dbReference type="GO" id="GO:0006438">
    <property type="term" value="P:valyl-tRNA aminoacylation"/>
    <property type="evidence" value="ECO:0007669"/>
    <property type="project" value="UniProtKB-UniRule"/>
</dbReference>
<dbReference type="GO" id="GO:0005506">
    <property type="term" value="F:iron ion binding"/>
    <property type="evidence" value="ECO:0007669"/>
    <property type="project" value="InterPro"/>
</dbReference>
<dbReference type="PANTHER" id="PTHR11946">
    <property type="entry name" value="VALYL-TRNA SYNTHETASES"/>
    <property type="match status" value="1"/>
</dbReference>
<protein>
    <recommendedName>
        <fullName evidence="9 13">Valine--tRNA ligase</fullName>
        <ecNumber evidence="2 13">6.1.1.9</ecNumber>
    </recommendedName>
</protein>
<dbReference type="InterPro" id="IPR024934">
    <property type="entry name" value="Rubredoxin-like_dom"/>
</dbReference>
<dbReference type="NCBIfam" id="NF009687">
    <property type="entry name" value="PRK13208.1"/>
    <property type="match status" value="1"/>
</dbReference>
<name>A0A7C2G0N0_9CREN</name>
<dbReference type="Gene3D" id="1.10.730.10">
    <property type="entry name" value="Isoleucyl-tRNA Synthetase, Domain 1"/>
    <property type="match status" value="1"/>
</dbReference>
<dbReference type="CDD" id="cd07962">
    <property type="entry name" value="Anticodon_Ia_Val"/>
    <property type="match status" value="1"/>
</dbReference>
<dbReference type="InterPro" id="IPR033705">
    <property type="entry name" value="Anticodon_Ia_Val"/>
</dbReference>